<dbReference type="Gene3D" id="3.30.830.10">
    <property type="entry name" value="Metalloenzyme, LuxS/M16 peptidase-like"/>
    <property type="match status" value="1"/>
</dbReference>
<gene>
    <name evidence="1" type="ORF">PHET_02249</name>
</gene>
<dbReference type="Proteomes" id="UP000748531">
    <property type="component" value="Unassembled WGS sequence"/>
</dbReference>
<keyword evidence="2" id="KW-1185">Reference proteome</keyword>
<evidence type="ECO:0000313" key="1">
    <source>
        <dbReference type="EMBL" id="KAF5404281.1"/>
    </source>
</evidence>
<protein>
    <submittedName>
        <fullName evidence="1">Uncharacterized protein</fullName>
    </submittedName>
</protein>
<proteinExistence type="predicted"/>
<dbReference type="EMBL" id="LUCH01000807">
    <property type="protein sequence ID" value="KAF5404281.1"/>
    <property type="molecule type" value="Genomic_DNA"/>
</dbReference>
<organism evidence="1 2">
    <name type="scientific">Paragonimus heterotremus</name>
    <dbReference type="NCBI Taxonomy" id="100268"/>
    <lineage>
        <taxon>Eukaryota</taxon>
        <taxon>Metazoa</taxon>
        <taxon>Spiralia</taxon>
        <taxon>Lophotrochozoa</taxon>
        <taxon>Platyhelminthes</taxon>
        <taxon>Trematoda</taxon>
        <taxon>Digenea</taxon>
        <taxon>Plagiorchiida</taxon>
        <taxon>Troglotremata</taxon>
        <taxon>Troglotrematidae</taxon>
        <taxon>Paragonimus</taxon>
    </lineage>
</organism>
<sequence>MTSYPHYSFVHLQVGDMISMERRIDANIWTEYDRNRQEILFNEIPLFSRRGHRIKVLKEVTQEELLQFYVSEYVDQARVKSLIVQIESRTDGHAENTMQKHVSVTRPEQIPVSSDSLQLREKSCNEIPISLVSSLLLYDPKMAKKRITQKYWKDDDLHVRFGRPTMIKDVESFRNKLKFETGKAV</sequence>
<reference evidence="1" key="1">
    <citation type="submission" date="2019-05" db="EMBL/GenBank/DDBJ databases">
        <title>Annotation for the trematode Paragonimus heterotremus.</title>
        <authorList>
            <person name="Choi Y.-J."/>
        </authorList>
    </citation>
    <scope>NUCLEOTIDE SEQUENCE</scope>
    <source>
        <strain evidence="1">LC</strain>
    </source>
</reference>
<comment type="caution">
    <text evidence="1">The sequence shown here is derived from an EMBL/GenBank/DDBJ whole genome shotgun (WGS) entry which is preliminary data.</text>
</comment>
<dbReference type="AlphaFoldDB" id="A0A8J4TLM7"/>
<name>A0A8J4TLM7_9TREM</name>
<evidence type="ECO:0000313" key="2">
    <source>
        <dbReference type="Proteomes" id="UP000748531"/>
    </source>
</evidence>
<accession>A0A8J4TLM7</accession>